<protein>
    <submittedName>
        <fullName evidence="6">Transcriptional regulator, TetR family</fullName>
    </submittedName>
</protein>
<dbReference type="GO" id="GO:0000976">
    <property type="term" value="F:transcription cis-regulatory region binding"/>
    <property type="evidence" value="ECO:0007669"/>
    <property type="project" value="TreeGrafter"/>
</dbReference>
<keyword evidence="7" id="KW-1185">Reference proteome</keyword>
<comment type="caution">
    <text evidence="6">The sequence shown here is derived from an EMBL/GenBank/DDBJ whole genome shotgun (WGS) entry which is preliminary data.</text>
</comment>
<gene>
    <name evidence="6" type="ORF">HMPREF9997_00427</name>
</gene>
<organism evidence="6 7">
    <name type="scientific">Corynebacterium durum F0235</name>
    <dbReference type="NCBI Taxonomy" id="1035195"/>
    <lineage>
        <taxon>Bacteria</taxon>
        <taxon>Bacillati</taxon>
        <taxon>Actinomycetota</taxon>
        <taxon>Actinomycetes</taxon>
        <taxon>Mycobacteriales</taxon>
        <taxon>Corynebacteriaceae</taxon>
        <taxon>Corynebacterium</taxon>
    </lineage>
</organism>
<evidence type="ECO:0000256" key="3">
    <source>
        <dbReference type="ARBA" id="ARBA00023163"/>
    </source>
</evidence>
<dbReference type="GO" id="GO:0003700">
    <property type="term" value="F:DNA-binding transcription factor activity"/>
    <property type="evidence" value="ECO:0007669"/>
    <property type="project" value="TreeGrafter"/>
</dbReference>
<sequence>MYTEGLTVTPSRQPRADAARNRITIMKVACQQITENGPDVSMSEIAAAAGVAVGTLYRHFLTKADLIATVVADSVDELARTAEAAWQRVHTGVTEPADELLDFISHFLDVSAHNKAIKAAAHALGATPDYSDAERQAVAALSSIIDAGKKAKTLRADLTVRDIYLLTFHLPADISAEDRRRWLDLIRPGLLREGR</sequence>
<dbReference type="InterPro" id="IPR023772">
    <property type="entry name" value="DNA-bd_HTH_TetR-type_CS"/>
</dbReference>
<dbReference type="eggNOG" id="COG1309">
    <property type="taxonomic scope" value="Bacteria"/>
</dbReference>
<dbReference type="InterPro" id="IPR001647">
    <property type="entry name" value="HTH_TetR"/>
</dbReference>
<evidence type="ECO:0000313" key="6">
    <source>
        <dbReference type="EMBL" id="EKX92140.1"/>
    </source>
</evidence>
<dbReference type="SUPFAM" id="SSF48498">
    <property type="entry name" value="Tetracyclin repressor-like, C-terminal domain"/>
    <property type="match status" value="1"/>
</dbReference>
<feature type="DNA-binding region" description="H-T-H motif" evidence="4">
    <location>
        <begin position="41"/>
        <end position="60"/>
    </location>
</feature>
<keyword evidence="3" id="KW-0804">Transcription</keyword>
<name>L1MM50_9CORY</name>
<evidence type="ECO:0000256" key="4">
    <source>
        <dbReference type="PROSITE-ProRule" id="PRU00335"/>
    </source>
</evidence>
<evidence type="ECO:0000256" key="1">
    <source>
        <dbReference type="ARBA" id="ARBA00023015"/>
    </source>
</evidence>
<dbReference type="Gene3D" id="1.10.357.10">
    <property type="entry name" value="Tetracycline Repressor, domain 2"/>
    <property type="match status" value="1"/>
</dbReference>
<keyword evidence="2 4" id="KW-0238">DNA-binding</keyword>
<dbReference type="PROSITE" id="PS01081">
    <property type="entry name" value="HTH_TETR_1"/>
    <property type="match status" value="1"/>
</dbReference>
<dbReference type="HOGENOM" id="CLU_069356_17_1_11"/>
<reference evidence="6 7" key="1">
    <citation type="submission" date="2012-05" db="EMBL/GenBank/DDBJ databases">
        <authorList>
            <person name="Weinstock G."/>
            <person name="Sodergren E."/>
            <person name="Lobos E.A."/>
            <person name="Fulton L."/>
            <person name="Fulton R."/>
            <person name="Courtney L."/>
            <person name="Fronick C."/>
            <person name="O'Laughlin M."/>
            <person name="Godfrey J."/>
            <person name="Wilson R.M."/>
            <person name="Miner T."/>
            <person name="Farmer C."/>
            <person name="Delehaunty K."/>
            <person name="Cordes M."/>
            <person name="Minx P."/>
            <person name="Tomlinson C."/>
            <person name="Chen J."/>
            <person name="Wollam A."/>
            <person name="Pepin K.H."/>
            <person name="Bhonagiri V."/>
            <person name="Zhang X."/>
            <person name="Suruliraj S."/>
            <person name="Warren W."/>
            <person name="Mitreva M."/>
            <person name="Mardis E.R."/>
            <person name="Wilson R.K."/>
        </authorList>
    </citation>
    <scope>NUCLEOTIDE SEQUENCE [LARGE SCALE GENOMIC DNA]</scope>
    <source>
        <strain evidence="6 7">F0235</strain>
    </source>
</reference>
<accession>L1MM50</accession>
<dbReference type="EMBL" id="AMEM01000007">
    <property type="protein sequence ID" value="EKX92140.1"/>
    <property type="molecule type" value="Genomic_DNA"/>
</dbReference>
<keyword evidence="1" id="KW-0805">Transcription regulation</keyword>
<dbReference type="InterPro" id="IPR049445">
    <property type="entry name" value="TetR_SbtR-like_C"/>
</dbReference>
<evidence type="ECO:0000259" key="5">
    <source>
        <dbReference type="PROSITE" id="PS50977"/>
    </source>
</evidence>
<dbReference type="STRING" id="1035195.HMPREF9997_00427"/>
<proteinExistence type="predicted"/>
<dbReference type="Proteomes" id="UP000010445">
    <property type="component" value="Unassembled WGS sequence"/>
</dbReference>
<dbReference type="PATRIC" id="fig|1035195.3.peg.390"/>
<dbReference type="PANTHER" id="PTHR30055">
    <property type="entry name" value="HTH-TYPE TRANSCRIPTIONAL REGULATOR RUTR"/>
    <property type="match status" value="1"/>
</dbReference>
<dbReference type="AlphaFoldDB" id="L1MM50"/>
<feature type="domain" description="HTH tetR-type" evidence="5">
    <location>
        <begin position="19"/>
        <end position="78"/>
    </location>
</feature>
<evidence type="ECO:0000256" key="2">
    <source>
        <dbReference type="ARBA" id="ARBA00023125"/>
    </source>
</evidence>
<dbReference type="InterPro" id="IPR009057">
    <property type="entry name" value="Homeodomain-like_sf"/>
</dbReference>
<dbReference type="SUPFAM" id="SSF46689">
    <property type="entry name" value="Homeodomain-like"/>
    <property type="match status" value="1"/>
</dbReference>
<evidence type="ECO:0000313" key="7">
    <source>
        <dbReference type="Proteomes" id="UP000010445"/>
    </source>
</evidence>
<dbReference type="Pfam" id="PF00440">
    <property type="entry name" value="TetR_N"/>
    <property type="match status" value="1"/>
</dbReference>
<dbReference type="InterPro" id="IPR050109">
    <property type="entry name" value="HTH-type_TetR-like_transc_reg"/>
</dbReference>
<dbReference type="PROSITE" id="PS50977">
    <property type="entry name" value="HTH_TETR_2"/>
    <property type="match status" value="1"/>
</dbReference>
<dbReference type="PRINTS" id="PR00455">
    <property type="entry name" value="HTHTETR"/>
</dbReference>
<dbReference type="PANTHER" id="PTHR30055:SF234">
    <property type="entry name" value="HTH-TYPE TRANSCRIPTIONAL REGULATOR BETI"/>
    <property type="match status" value="1"/>
</dbReference>
<dbReference type="InterPro" id="IPR036271">
    <property type="entry name" value="Tet_transcr_reg_TetR-rel_C_sf"/>
</dbReference>
<dbReference type="Pfam" id="PF21597">
    <property type="entry name" value="TetR_C_43"/>
    <property type="match status" value="1"/>
</dbReference>
<dbReference type="OrthoDB" id="9795011at2"/>